<dbReference type="Gramene" id="OIT37500">
    <property type="protein sequence ID" value="OIT37500"/>
    <property type="gene ID" value="A4A49_58767"/>
</dbReference>
<accession>A0A314L799</accession>
<evidence type="ECO:0000313" key="3">
    <source>
        <dbReference type="EMBL" id="OIT37500.1"/>
    </source>
</evidence>
<feature type="non-terminal residue" evidence="3">
    <location>
        <position position="67"/>
    </location>
</feature>
<organism evidence="3 4">
    <name type="scientific">Nicotiana attenuata</name>
    <name type="common">Coyote tobacco</name>
    <dbReference type="NCBI Taxonomy" id="49451"/>
    <lineage>
        <taxon>Eukaryota</taxon>
        <taxon>Viridiplantae</taxon>
        <taxon>Streptophyta</taxon>
        <taxon>Embryophyta</taxon>
        <taxon>Tracheophyta</taxon>
        <taxon>Spermatophyta</taxon>
        <taxon>Magnoliopsida</taxon>
        <taxon>eudicotyledons</taxon>
        <taxon>Gunneridae</taxon>
        <taxon>Pentapetalae</taxon>
        <taxon>asterids</taxon>
        <taxon>lamiids</taxon>
        <taxon>Solanales</taxon>
        <taxon>Solanaceae</taxon>
        <taxon>Nicotianoideae</taxon>
        <taxon>Nicotianeae</taxon>
        <taxon>Nicotiana</taxon>
    </lineage>
</organism>
<feature type="domain" description="PB1-like" evidence="1">
    <location>
        <begin position="1"/>
        <end position="65"/>
    </location>
</feature>
<keyword evidence="4" id="KW-1185">Reference proteome</keyword>
<dbReference type="Pfam" id="PF26130">
    <property type="entry name" value="PB1-like"/>
    <property type="match status" value="1"/>
</dbReference>
<dbReference type="EMBL" id="MJEQ01000400">
    <property type="protein sequence ID" value="OIT36716.1"/>
    <property type="molecule type" value="Genomic_DNA"/>
</dbReference>
<reference evidence="3 4" key="1">
    <citation type="submission" date="2016-11" db="EMBL/GenBank/DDBJ databases">
        <title>The genome of Nicotiana attenuata.</title>
        <authorList>
            <person name="Xu S."/>
            <person name="Brockmoeller T."/>
            <person name="Gaquerel E."/>
            <person name="Navarro A."/>
            <person name="Kuhl H."/>
            <person name="Gase K."/>
            <person name="Ling Z."/>
            <person name="Zhou W."/>
            <person name="Kreitzer C."/>
            <person name="Stanke M."/>
            <person name="Tang H."/>
            <person name="Lyons E."/>
            <person name="Pandey P."/>
            <person name="Pandey S.P."/>
            <person name="Timmermann B."/>
            <person name="Baldwin I.T."/>
        </authorList>
    </citation>
    <scope>NUCLEOTIDE SEQUENCE [LARGE SCALE GENOMIC DNA]</scope>
    <source>
        <strain evidence="4">cv. UT</strain>
        <strain evidence="3">UT</strain>
        <tissue evidence="3">Leaves</tissue>
    </source>
</reference>
<protein>
    <recommendedName>
        <fullName evidence="1">PB1-like domain-containing protein</fullName>
    </recommendedName>
</protein>
<gene>
    <name evidence="2" type="ORF">A4A49_58058</name>
    <name evidence="3" type="ORF">A4A49_58767</name>
</gene>
<dbReference type="InterPro" id="IPR058594">
    <property type="entry name" value="PB1-like_dom_pln"/>
</dbReference>
<dbReference type="Proteomes" id="UP000187609">
    <property type="component" value="Unassembled WGS sequence"/>
</dbReference>
<evidence type="ECO:0000259" key="1">
    <source>
        <dbReference type="Pfam" id="PF26130"/>
    </source>
</evidence>
<dbReference type="Gramene" id="OIT36716">
    <property type="protein sequence ID" value="OIT36716"/>
    <property type="gene ID" value="A4A49_58058"/>
</dbReference>
<dbReference type="EMBL" id="MJEQ01000304">
    <property type="protein sequence ID" value="OIT37500.1"/>
    <property type="molecule type" value="Genomic_DNA"/>
</dbReference>
<name>A0A314L799_NICAT</name>
<dbReference type="AlphaFoldDB" id="A0A314L799"/>
<evidence type="ECO:0000313" key="2">
    <source>
        <dbReference type="EMBL" id="OIT36716.1"/>
    </source>
</evidence>
<evidence type="ECO:0000313" key="4">
    <source>
        <dbReference type="Proteomes" id="UP000187609"/>
    </source>
</evidence>
<proteinExistence type="predicted"/>
<sequence length="67" mass="7793">MVDKVNLYFNYGGEWVLEPTLSYTKRDVHVLSGYEVDHLSYIDLCKEYTEVIGYVEVQQLIFLDPSG</sequence>
<comment type="caution">
    <text evidence="3">The sequence shown here is derived from an EMBL/GenBank/DDBJ whole genome shotgun (WGS) entry which is preliminary data.</text>
</comment>